<protein>
    <recommendedName>
        <fullName evidence="3">Exocyst subunit Exo70 family protein</fullName>
    </recommendedName>
</protein>
<evidence type="ECO:0000313" key="5">
    <source>
        <dbReference type="EMBL" id="KAF0926172.1"/>
    </source>
</evidence>
<dbReference type="OrthoDB" id="695308at2759"/>
<name>A0A6G1ENH3_9ORYZ</name>
<dbReference type="AlphaFoldDB" id="A0A6G1ENH3"/>
<dbReference type="GO" id="GO:0006887">
    <property type="term" value="P:exocytosis"/>
    <property type="evidence" value="ECO:0007669"/>
    <property type="project" value="UniProtKB-KW"/>
</dbReference>
<evidence type="ECO:0000256" key="2">
    <source>
        <dbReference type="ARBA" id="ARBA00022448"/>
    </source>
</evidence>
<evidence type="ECO:0000259" key="4">
    <source>
        <dbReference type="Pfam" id="PF03081"/>
    </source>
</evidence>
<keyword evidence="3" id="KW-0268">Exocytosis</keyword>
<dbReference type="Proteomes" id="UP000479710">
    <property type="component" value="Unassembled WGS sequence"/>
</dbReference>
<keyword evidence="3" id="KW-0653">Protein transport</keyword>
<comment type="function">
    <text evidence="3">Component of the exocyst complex.</text>
</comment>
<comment type="caution">
    <text evidence="5">The sequence shown here is derived from an EMBL/GenBank/DDBJ whole genome shotgun (WGS) entry which is preliminary data.</text>
</comment>
<sequence>MPLWFPKHSSQLARFKSKFQKTCRHQKLWKVPNPKLRKSLRQAIIDKITTGYKKYLEDHPEQKKCMSDPQDMEDMVNELFEG</sequence>
<evidence type="ECO:0000313" key="6">
    <source>
        <dbReference type="Proteomes" id="UP000479710"/>
    </source>
</evidence>
<gene>
    <name evidence="5" type="ORF">E2562_022010</name>
</gene>
<proteinExistence type="inferred from homology"/>
<dbReference type="GO" id="GO:0000145">
    <property type="term" value="C:exocyst"/>
    <property type="evidence" value="ECO:0007669"/>
    <property type="project" value="InterPro"/>
</dbReference>
<keyword evidence="2 3" id="KW-0813">Transport</keyword>
<feature type="domain" description="Exocyst complex subunit Exo70 C-terminal" evidence="4">
    <location>
        <begin position="12"/>
        <end position="78"/>
    </location>
</feature>
<organism evidence="5 6">
    <name type="scientific">Oryza meyeriana var. granulata</name>
    <dbReference type="NCBI Taxonomy" id="110450"/>
    <lineage>
        <taxon>Eukaryota</taxon>
        <taxon>Viridiplantae</taxon>
        <taxon>Streptophyta</taxon>
        <taxon>Embryophyta</taxon>
        <taxon>Tracheophyta</taxon>
        <taxon>Spermatophyta</taxon>
        <taxon>Magnoliopsida</taxon>
        <taxon>Liliopsida</taxon>
        <taxon>Poales</taxon>
        <taxon>Poaceae</taxon>
        <taxon>BOP clade</taxon>
        <taxon>Oryzoideae</taxon>
        <taxon>Oryzeae</taxon>
        <taxon>Oryzinae</taxon>
        <taxon>Oryza</taxon>
        <taxon>Oryza meyeriana</taxon>
    </lineage>
</organism>
<dbReference type="InterPro" id="IPR046364">
    <property type="entry name" value="Exo70_C"/>
</dbReference>
<dbReference type="PANTHER" id="PTHR12542:SF40">
    <property type="entry name" value="EXOCYST SUBUNIT EXO70 FAMILY PROTEIN"/>
    <property type="match status" value="1"/>
</dbReference>
<dbReference type="GO" id="GO:0005546">
    <property type="term" value="F:phosphatidylinositol-4,5-bisphosphate binding"/>
    <property type="evidence" value="ECO:0007669"/>
    <property type="project" value="InterPro"/>
</dbReference>
<dbReference type="InterPro" id="IPR004140">
    <property type="entry name" value="Exo70"/>
</dbReference>
<dbReference type="PANTHER" id="PTHR12542">
    <property type="entry name" value="EXOCYST COMPLEX PROTEIN EXO70"/>
    <property type="match status" value="1"/>
</dbReference>
<dbReference type="Pfam" id="PF03081">
    <property type="entry name" value="Exo70_C"/>
    <property type="match status" value="1"/>
</dbReference>
<keyword evidence="6" id="KW-1185">Reference proteome</keyword>
<dbReference type="Gene3D" id="1.20.1280.170">
    <property type="entry name" value="Exocyst complex component Exo70"/>
    <property type="match status" value="1"/>
</dbReference>
<evidence type="ECO:0000256" key="1">
    <source>
        <dbReference type="ARBA" id="ARBA00006756"/>
    </source>
</evidence>
<dbReference type="GO" id="GO:0015031">
    <property type="term" value="P:protein transport"/>
    <property type="evidence" value="ECO:0007669"/>
    <property type="project" value="UniProtKB-KW"/>
</dbReference>
<dbReference type="SUPFAM" id="SSF74788">
    <property type="entry name" value="Cullin repeat-like"/>
    <property type="match status" value="1"/>
</dbReference>
<dbReference type="EMBL" id="SPHZ02000003">
    <property type="protein sequence ID" value="KAF0926172.1"/>
    <property type="molecule type" value="Genomic_DNA"/>
</dbReference>
<reference evidence="5 6" key="1">
    <citation type="submission" date="2019-11" db="EMBL/GenBank/DDBJ databases">
        <title>Whole genome sequence of Oryza granulata.</title>
        <authorList>
            <person name="Li W."/>
        </authorList>
    </citation>
    <scope>NUCLEOTIDE SEQUENCE [LARGE SCALE GENOMIC DNA]</scope>
    <source>
        <strain evidence="6">cv. Menghai</strain>
        <tissue evidence="5">Leaf</tissue>
    </source>
</reference>
<accession>A0A6G1ENH3</accession>
<dbReference type="InterPro" id="IPR016159">
    <property type="entry name" value="Cullin_repeat-like_dom_sf"/>
</dbReference>
<evidence type="ECO:0000256" key="3">
    <source>
        <dbReference type="RuleBase" id="RU365026"/>
    </source>
</evidence>
<comment type="similarity">
    <text evidence="1 3">Belongs to the EXO70 family.</text>
</comment>